<evidence type="ECO:0008006" key="4">
    <source>
        <dbReference type="Google" id="ProtNLM"/>
    </source>
</evidence>
<organism evidence="2 3">
    <name type="scientific">Gordonia cholesterolivorans</name>
    <dbReference type="NCBI Taxonomy" id="559625"/>
    <lineage>
        <taxon>Bacteria</taxon>
        <taxon>Bacillati</taxon>
        <taxon>Actinomycetota</taxon>
        <taxon>Actinomycetes</taxon>
        <taxon>Mycobacteriales</taxon>
        <taxon>Gordoniaceae</taxon>
        <taxon>Gordonia</taxon>
    </lineage>
</organism>
<proteinExistence type="predicted"/>
<gene>
    <name evidence="2" type="ORF">GCM10009855_18010</name>
</gene>
<sequence>MKLSLVKRGAIVAAAAAVAGAGLTAAPAVTGAVGGASAATCQSESTETVSDAIIPSIKYIFQKSAPAEVGQGASITYSISVSTTGAGNPYVQGVWDTPPAELRDVKPTVKVKAFTLLGGILGGGGAFDKLIQERAVAPGDVTKDNASWRISHTGWAIFAGQAYTASFTYQLPSSVRVGKQLTSGGAAVRGTPDWSIGSKQMPNLTACTTVRAPNAGEAITGSLDSAGLGSSEGQLSSTGSLTDMIPAIIGGAVGGQDD</sequence>
<dbReference type="Proteomes" id="UP001501170">
    <property type="component" value="Unassembled WGS sequence"/>
</dbReference>
<dbReference type="EMBL" id="BAAARB010000007">
    <property type="protein sequence ID" value="GAA2378525.1"/>
    <property type="molecule type" value="Genomic_DNA"/>
</dbReference>
<evidence type="ECO:0000256" key="1">
    <source>
        <dbReference type="SAM" id="SignalP"/>
    </source>
</evidence>
<evidence type="ECO:0000313" key="3">
    <source>
        <dbReference type="Proteomes" id="UP001501170"/>
    </source>
</evidence>
<feature type="chain" id="PRO_5047240196" description="Secreted protein" evidence="1">
    <location>
        <begin position="26"/>
        <end position="258"/>
    </location>
</feature>
<feature type="signal peptide" evidence="1">
    <location>
        <begin position="1"/>
        <end position="25"/>
    </location>
</feature>
<reference evidence="3" key="1">
    <citation type="journal article" date="2019" name="Int. J. Syst. Evol. Microbiol.">
        <title>The Global Catalogue of Microorganisms (GCM) 10K type strain sequencing project: providing services to taxonomists for standard genome sequencing and annotation.</title>
        <authorList>
            <consortium name="The Broad Institute Genomics Platform"/>
            <consortium name="The Broad Institute Genome Sequencing Center for Infectious Disease"/>
            <person name="Wu L."/>
            <person name="Ma J."/>
        </authorList>
    </citation>
    <scope>NUCLEOTIDE SEQUENCE [LARGE SCALE GENOMIC DNA]</scope>
    <source>
        <strain evidence="3">JCM 16227</strain>
    </source>
</reference>
<keyword evidence="1" id="KW-0732">Signal</keyword>
<keyword evidence="3" id="KW-1185">Reference proteome</keyword>
<comment type="caution">
    <text evidence="2">The sequence shown here is derived from an EMBL/GenBank/DDBJ whole genome shotgun (WGS) entry which is preliminary data.</text>
</comment>
<protein>
    <recommendedName>
        <fullName evidence="4">Secreted protein</fullName>
    </recommendedName>
</protein>
<accession>A0ABP5UEW3</accession>
<name>A0ABP5UEW3_9ACTN</name>
<evidence type="ECO:0000313" key="2">
    <source>
        <dbReference type="EMBL" id="GAA2378525.1"/>
    </source>
</evidence>
<dbReference type="RefSeq" id="WP_222111012.1">
    <property type="nucleotide sequence ID" value="NZ_BAAARB010000007.1"/>
</dbReference>